<evidence type="ECO:0000313" key="1">
    <source>
        <dbReference type="EMBL" id="GGG73758.1"/>
    </source>
</evidence>
<keyword evidence="2" id="KW-1185">Reference proteome</keyword>
<sequence length="78" mass="8340">MEAAFGIVEFVNETGRAHGDLHPAFLVHLAGEIVRQRGTLFDAAAGRTPQITPVARVGIDHQQAAFVQDYGAGGEARR</sequence>
<evidence type="ECO:0000313" key="2">
    <source>
        <dbReference type="Proteomes" id="UP000617145"/>
    </source>
</evidence>
<protein>
    <submittedName>
        <fullName evidence="1">Uncharacterized protein</fullName>
    </submittedName>
</protein>
<reference evidence="1" key="2">
    <citation type="submission" date="2020-09" db="EMBL/GenBank/DDBJ databases">
        <authorList>
            <person name="Sun Q."/>
            <person name="Zhou Y."/>
        </authorList>
    </citation>
    <scope>NUCLEOTIDE SEQUENCE</scope>
    <source>
        <strain evidence="1">CGMCC 1.15762</strain>
    </source>
</reference>
<name>A0A8J2ZKE5_9RHOB</name>
<accession>A0A8J2ZKE5</accession>
<organism evidence="1 2">
    <name type="scientific">Salipiger pallidus</name>
    <dbReference type="NCBI Taxonomy" id="1775170"/>
    <lineage>
        <taxon>Bacteria</taxon>
        <taxon>Pseudomonadati</taxon>
        <taxon>Pseudomonadota</taxon>
        <taxon>Alphaproteobacteria</taxon>
        <taxon>Rhodobacterales</taxon>
        <taxon>Roseobacteraceae</taxon>
        <taxon>Salipiger</taxon>
    </lineage>
</organism>
<dbReference type="EMBL" id="BMJV01000004">
    <property type="protein sequence ID" value="GGG73758.1"/>
    <property type="molecule type" value="Genomic_DNA"/>
</dbReference>
<dbReference type="AlphaFoldDB" id="A0A8J2ZKE5"/>
<reference evidence="1" key="1">
    <citation type="journal article" date="2014" name="Int. J. Syst. Evol. Microbiol.">
        <title>Complete genome sequence of Corynebacterium casei LMG S-19264T (=DSM 44701T), isolated from a smear-ripened cheese.</title>
        <authorList>
            <consortium name="US DOE Joint Genome Institute (JGI-PGF)"/>
            <person name="Walter F."/>
            <person name="Albersmeier A."/>
            <person name="Kalinowski J."/>
            <person name="Ruckert C."/>
        </authorList>
    </citation>
    <scope>NUCLEOTIDE SEQUENCE</scope>
    <source>
        <strain evidence="1">CGMCC 1.15762</strain>
    </source>
</reference>
<dbReference type="Proteomes" id="UP000617145">
    <property type="component" value="Unassembled WGS sequence"/>
</dbReference>
<comment type="caution">
    <text evidence="1">The sequence shown here is derived from an EMBL/GenBank/DDBJ whole genome shotgun (WGS) entry which is preliminary data.</text>
</comment>
<proteinExistence type="predicted"/>
<gene>
    <name evidence="1" type="ORF">GCM10011415_22640</name>
</gene>